<dbReference type="FunFam" id="1.10.10.250:FF:000001">
    <property type="entry name" value="50S ribosomal protein L11"/>
    <property type="match status" value="1"/>
</dbReference>
<evidence type="ECO:0000256" key="7">
    <source>
        <dbReference type="ARBA" id="ARBA00068991"/>
    </source>
</evidence>
<gene>
    <name evidence="12" type="ORF">C2E21_7838</name>
</gene>
<dbReference type="SMART" id="SM00649">
    <property type="entry name" value="RL11"/>
    <property type="match status" value="1"/>
</dbReference>
<name>A0A2P6TGS8_CHLSO</name>
<dbReference type="GO" id="GO:0005840">
    <property type="term" value="C:ribosome"/>
    <property type="evidence" value="ECO:0007669"/>
    <property type="project" value="UniProtKB-KW"/>
</dbReference>
<evidence type="ECO:0000256" key="1">
    <source>
        <dbReference type="ARBA" id="ARBA00010537"/>
    </source>
</evidence>
<evidence type="ECO:0000256" key="4">
    <source>
        <dbReference type="ARBA" id="ARBA00022980"/>
    </source>
</evidence>
<evidence type="ECO:0000256" key="5">
    <source>
        <dbReference type="ARBA" id="ARBA00023274"/>
    </source>
</evidence>
<dbReference type="InterPro" id="IPR020783">
    <property type="entry name" value="Ribosomal_uL11_C"/>
</dbReference>
<dbReference type="GO" id="GO:0006412">
    <property type="term" value="P:translation"/>
    <property type="evidence" value="ECO:0007669"/>
    <property type="project" value="InterPro"/>
</dbReference>
<dbReference type="PANTHER" id="PTHR34801:SF2">
    <property type="entry name" value="EXPRESSED PROTEIN"/>
    <property type="match status" value="1"/>
</dbReference>
<dbReference type="AlphaFoldDB" id="A0A2P6TGS8"/>
<accession>A0A2P6TGS8</accession>
<dbReference type="GO" id="GO:1990904">
    <property type="term" value="C:ribonucleoprotein complex"/>
    <property type="evidence" value="ECO:0007669"/>
    <property type="project" value="UniProtKB-KW"/>
</dbReference>
<dbReference type="InterPro" id="IPR020784">
    <property type="entry name" value="Ribosomal_uL11_N"/>
</dbReference>
<keyword evidence="2" id="KW-0699">rRNA-binding</keyword>
<dbReference type="GO" id="GO:0019843">
    <property type="term" value="F:rRNA binding"/>
    <property type="evidence" value="ECO:0007669"/>
    <property type="project" value="UniProtKB-KW"/>
</dbReference>
<organism evidence="12 13">
    <name type="scientific">Chlorella sorokiniana</name>
    <name type="common">Freshwater green alga</name>
    <dbReference type="NCBI Taxonomy" id="3076"/>
    <lineage>
        <taxon>Eukaryota</taxon>
        <taxon>Viridiplantae</taxon>
        <taxon>Chlorophyta</taxon>
        <taxon>core chlorophytes</taxon>
        <taxon>Trebouxiophyceae</taxon>
        <taxon>Chlorellales</taxon>
        <taxon>Chlorellaceae</taxon>
        <taxon>Chlorella clade</taxon>
        <taxon>Chlorella</taxon>
    </lineage>
</organism>
<protein>
    <recommendedName>
        <fullName evidence="7">Large ribosomal subunit protein uL11c</fullName>
    </recommendedName>
    <alternativeName>
        <fullName evidence="6">50S ribosomal protein L11, chloroplastic</fullName>
    </alternativeName>
    <alternativeName>
        <fullName evidence="8">CL11</fullName>
    </alternativeName>
</protein>
<dbReference type="STRING" id="3076.A0A2P6TGS8"/>
<dbReference type="Pfam" id="PF03946">
    <property type="entry name" value="Ribosomal_L11_N"/>
    <property type="match status" value="1"/>
</dbReference>
<dbReference type="InterPro" id="IPR006519">
    <property type="entry name" value="Ribosomal_uL11_bac-typ"/>
</dbReference>
<evidence type="ECO:0000256" key="8">
    <source>
        <dbReference type="ARBA" id="ARBA00082752"/>
    </source>
</evidence>
<dbReference type="InterPro" id="IPR000911">
    <property type="entry name" value="Ribosomal_uL11"/>
</dbReference>
<proteinExistence type="inferred from homology"/>
<dbReference type="Gene3D" id="1.10.10.250">
    <property type="entry name" value="Ribosomal protein L11, C-terminal domain"/>
    <property type="match status" value="1"/>
</dbReference>
<evidence type="ECO:0000256" key="2">
    <source>
        <dbReference type="ARBA" id="ARBA00022730"/>
    </source>
</evidence>
<comment type="caution">
    <text evidence="12">The sequence shown here is derived from an EMBL/GenBank/DDBJ whole genome shotgun (WGS) entry which is preliminary data.</text>
</comment>
<dbReference type="InterPro" id="IPR010865">
    <property type="entry name" value="DUF1499"/>
</dbReference>
<dbReference type="InterPro" id="IPR036769">
    <property type="entry name" value="Ribosomal_uL11_C_sf"/>
</dbReference>
<feature type="domain" description="Large ribosomal subunit protein uL11 N-terminal" evidence="11">
    <location>
        <begin position="2"/>
        <end position="59"/>
    </location>
</feature>
<dbReference type="EMBL" id="LHPG02000017">
    <property type="protein sequence ID" value="PRW33322.1"/>
    <property type="molecule type" value="Genomic_DNA"/>
</dbReference>
<reference evidence="12 13" key="1">
    <citation type="journal article" date="2018" name="Plant J.">
        <title>Genome sequences of Chlorella sorokiniana UTEX 1602 and Micractinium conductrix SAG 241.80: implications to maltose excretion by a green alga.</title>
        <authorList>
            <person name="Arriola M.B."/>
            <person name="Velmurugan N."/>
            <person name="Zhang Y."/>
            <person name="Plunkett M.H."/>
            <person name="Hondzo H."/>
            <person name="Barney B.M."/>
        </authorList>
    </citation>
    <scope>NUCLEOTIDE SEQUENCE [LARGE SCALE GENOMIC DNA]</scope>
    <source>
        <strain evidence="13">UTEX 1602</strain>
    </source>
</reference>
<sequence length="335" mass="36468">MIKLALPAGKANPAPPVGPALGAKGVNIMQFCKEYNAATQDKAGMIIPVEITVYEDRSFTFILKTPPASVLLKKAAGVESGSGEPNRKKVGKVTMDQVREIATIKLPDLNCTDLEAACNTVMGTARNMGITRTPRASRRVVVSCSANQNDDQPTTSSRRELVLHSVNVAVLGALFSIGAAPRPSNIGIQDYGGGLRTLSLCPPTPNCISTAEEANDPSHYVPQWTYNPEEGRGRKKPATQEQAMAELLSVVSTLKPEGFNPKIIKQTSDYVYVEYESPTLGFIDDVEFFFPADKPNIVEYRSASRVGQRDGNANRKRIKAIRLELQKKGWRSIGY</sequence>
<dbReference type="FunFam" id="3.30.1550.10:FF:000001">
    <property type="entry name" value="50S ribosomal protein L11"/>
    <property type="match status" value="1"/>
</dbReference>
<dbReference type="SUPFAM" id="SSF54747">
    <property type="entry name" value="Ribosomal L11/L12e N-terminal domain"/>
    <property type="match status" value="1"/>
</dbReference>
<dbReference type="NCBIfam" id="TIGR01632">
    <property type="entry name" value="L11_bact"/>
    <property type="match status" value="1"/>
</dbReference>
<evidence type="ECO:0000259" key="10">
    <source>
        <dbReference type="Pfam" id="PF00298"/>
    </source>
</evidence>
<dbReference type="Pfam" id="PF00298">
    <property type="entry name" value="Ribosomal_L11"/>
    <property type="match status" value="1"/>
</dbReference>
<dbReference type="OrthoDB" id="41501at2759"/>
<keyword evidence="5 9" id="KW-0687">Ribonucleoprotein</keyword>
<evidence type="ECO:0000313" key="13">
    <source>
        <dbReference type="Proteomes" id="UP000239899"/>
    </source>
</evidence>
<keyword evidence="3" id="KW-0694">RNA-binding</keyword>
<evidence type="ECO:0000256" key="6">
    <source>
        <dbReference type="ARBA" id="ARBA00035540"/>
    </source>
</evidence>
<dbReference type="Pfam" id="PF07386">
    <property type="entry name" value="DUF1499"/>
    <property type="match status" value="1"/>
</dbReference>
<feature type="domain" description="Large ribosomal subunit protein uL11 C-terminal" evidence="10">
    <location>
        <begin position="64"/>
        <end position="131"/>
    </location>
</feature>
<comment type="similarity">
    <text evidence="1 9">Belongs to the universal ribosomal protein uL11 family.</text>
</comment>
<dbReference type="SUPFAM" id="SSF46906">
    <property type="entry name" value="Ribosomal protein L11, C-terminal domain"/>
    <property type="match status" value="1"/>
</dbReference>
<evidence type="ECO:0000256" key="3">
    <source>
        <dbReference type="ARBA" id="ARBA00022884"/>
    </source>
</evidence>
<dbReference type="Proteomes" id="UP000239899">
    <property type="component" value="Unassembled WGS sequence"/>
</dbReference>
<evidence type="ECO:0000259" key="11">
    <source>
        <dbReference type="Pfam" id="PF03946"/>
    </source>
</evidence>
<dbReference type="Gene3D" id="3.30.1550.10">
    <property type="entry name" value="Ribosomal protein L11/L12, N-terminal domain"/>
    <property type="match status" value="1"/>
</dbReference>
<keyword evidence="4 9" id="KW-0689">Ribosomal protein</keyword>
<keyword evidence="13" id="KW-1185">Reference proteome</keyword>
<dbReference type="HAMAP" id="MF_00736">
    <property type="entry name" value="Ribosomal_uL11"/>
    <property type="match status" value="1"/>
</dbReference>
<evidence type="ECO:0000313" key="12">
    <source>
        <dbReference type="EMBL" id="PRW33322.1"/>
    </source>
</evidence>
<evidence type="ECO:0000256" key="9">
    <source>
        <dbReference type="RuleBase" id="RU003978"/>
    </source>
</evidence>
<dbReference type="PANTHER" id="PTHR34801">
    <property type="entry name" value="EXPRESSED PROTEIN"/>
    <property type="match status" value="1"/>
</dbReference>
<dbReference type="GO" id="GO:0003735">
    <property type="term" value="F:structural constituent of ribosome"/>
    <property type="evidence" value="ECO:0007669"/>
    <property type="project" value="InterPro"/>
</dbReference>
<dbReference type="CDD" id="cd00349">
    <property type="entry name" value="Ribosomal_L11"/>
    <property type="match status" value="1"/>
</dbReference>
<dbReference type="InterPro" id="IPR036796">
    <property type="entry name" value="Ribosomal_uL11_N_sf"/>
</dbReference>